<keyword evidence="2" id="KW-1185">Reference proteome</keyword>
<gene>
    <name evidence="1" type="ORF">OFUS_LOCUS4481</name>
</gene>
<feature type="non-terminal residue" evidence="1">
    <location>
        <position position="195"/>
    </location>
</feature>
<protein>
    <submittedName>
        <fullName evidence="1">Uncharacterized protein</fullName>
    </submittedName>
</protein>
<name>A0A8S4N8L5_OWEFU</name>
<evidence type="ECO:0000313" key="2">
    <source>
        <dbReference type="Proteomes" id="UP000749559"/>
    </source>
</evidence>
<dbReference type="Proteomes" id="UP000749559">
    <property type="component" value="Unassembled WGS sequence"/>
</dbReference>
<sequence>EMTHIPSLANKLKLKWIKKLTDNNIKSKWKILWQQQLEDIREHAWEYNLREINPMIASNIKLTAARDVYNAWCAIHFKEYKDIHTPENQIIWNNRHVQNRRETLYIEGWKSKGIIYIKQLYEDNQLIPYQALKRKFDLINTTFIQWYHIIHSIPAEWRNQIKTPRRTETETDVKEESISIKELQTMTNKDTYNIL</sequence>
<comment type="caution">
    <text evidence="1">The sequence shown here is derived from an EMBL/GenBank/DDBJ whole genome shotgun (WGS) entry which is preliminary data.</text>
</comment>
<evidence type="ECO:0000313" key="1">
    <source>
        <dbReference type="EMBL" id="CAH1777436.1"/>
    </source>
</evidence>
<dbReference type="EMBL" id="CAIIXF020000002">
    <property type="protein sequence ID" value="CAH1777436.1"/>
    <property type="molecule type" value="Genomic_DNA"/>
</dbReference>
<organism evidence="1 2">
    <name type="scientific">Owenia fusiformis</name>
    <name type="common">Polychaete worm</name>
    <dbReference type="NCBI Taxonomy" id="6347"/>
    <lineage>
        <taxon>Eukaryota</taxon>
        <taxon>Metazoa</taxon>
        <taxon>Spiralia</taxon>
        <taxon>Lophotrochozoa</taxon>
        <taxon>Annelida</taxon>
        <taxon>Polychaeta</taxon>
        <taxon>Sedentaria</taxon>
        <taxon>Canalipalpata</taxon>
        <taxon>Sabellida</taxon>
        <taxon>Oweniida</taxon>
        <taxon>Oweniidae</taxon>
        <taxon>Owenia</taxon>
    </lineage>
</organism>
<proteinExistence type="predicted"/>
<accession>A0A8S4N8L5</accession>
<dbReference type="AlphaFoldDB" id="A0A8S4N8L5"/>
<reference evidence="1" key="1">
    <citation type="submission" date="2022-03" db="EMBL/GenBank/DDBJ databases">
        <authorList>
            <person name="Martin C."/>
        </authorList>
    </citation>
    <scope>NUCLEOTIDE SEQUENCE</scope>
</reference>
<feature type="non-terminal residue" evidence="1">
    <location>
        <position position="1"/>
    </location>
</feature>